<protein>
    <submittedName>
        <fullName evidence="1">Uncharacterized protein</fullName>
    </submittedName>
</protein>
<sequence length="211" mass="23157">MQHADTMQTRYEQAYSMSQLYAAERPAPIPLDEHERRRQVKDVAEVVEAGRRKGLAEPRIREGLTQLDALLPGVLSLHRMKPGDWAAVAADTVAVAEKIILLKSLYPSADIFRIVFRKPRLLLMTPARLQSDAQEILRLLSSAANPAAILEATPDLVDPLSLSRCLASLKSAFPGTDPVALLQRHPDILSNLGSEAAVELTADYGELSTKD</sequence>
<gene>
    <name evidence="1" type="ORF">HYH03_015792</name>
</gene>
<name>A0A835XLB0_9CHLO</name>
<accession>A0A835XLB0</accession>
<reference evidence="1" key="1">
    <citation type="journal article" date="2020" name="bioRxiv">
        <title>Comparative genomics of Chlamydomonas.</title>
        <authorList>
            <person name="Craig R.J."/>
            <person name="Hasan A.R."/>
            <person name="Ness R.W."/>
            <person name="Keightley P.D."/>
        </authorList>
    </citation>
    <scope>NUCLEOTIDE SEQUENCE</scope>
    <source>
        <strain evidence="1">CCAP 11/70</strain>
    </source>
</reference>
<dbReference type="OrthoDB" id="543987at2759"/>
<proteinExistence type="predicted"/>
<comment type="caution">
    <text evidence="1">The sequence shown here is derived from an EMBL/GenBank/DDBJ whole genome shotgun (WGS) entry which is preliminary data.</text>
</comment>
<keyword evidence="2" id="KW-1185">Reference proteome</keyword>
<dbReference type="AlphaFoldDB" id="A0A835XLB0"/>
<dbReference type="EMBL" id="JAEHOE010000128">
    <property type="protein sequence ID" value="KAG2485520.1"/>
    <property type="molecule type" value="Genomic_DNA"/>
</dbReference>
<evidence type="ECO:0000313" key="2">
    <source>
        <dbReference type="Proteomes" id="UP000612055"/>
    </source>
</evidence>
<organism evidence="1 2">
    <name type="scientific">Edaphochlamys debaryana</name>
    <dbReference type="NCBI Taxonomy" id="47281"/>
    <lineage>
        <taxon>Eukaryota</taxon>
        <taxon>Viridiplantae</taxon>
        <taxon>Chlorophyta</taxon>
        <taxon>core chlorophytes</taxon>
        <taxon>Chlorophyceae</taxon>
        <taxon>CS clade</taxon>
        <taxon>Chlamydomonadales</taxon>
        <taxon>Chlamydomonadales incertae sedis</taxon>
        <taxon>Edaphochlamys</taxon>
    </lineage>
</organism>
<evidence type="ECO:0000313" key="1">
    <source>
        <dbReference type="EMBL" id="KAG2485520.1"/>
    </source>
</evidence>
<dbReference type="Proteomes" id="UP000612055">
    <property type="component" value="Unassembled WGS sequence"/>
</dbReference>